<evidence type="ECO:0000313" key="2">
    <source>
        <dbReference type="EMBL" id="EKM54362.1"/>
    </source>
</evidence>
<dbReference type="GeneID" id="18919593"/>
<dbReference type="AlphaFoldDB" id="K5WVB5"/>
<gene>
    <name evidence="2" type="ORF">PHACADRAFT_29584</name>
</gene>
<dbReference type="OrthoDB" id="5599163at2759"/>
<sequence>MAKLLPRQCNRSQDRKKPEDNNKHYSSVKCCSKFVRHLNNAGTLSSEPNKEVNNKAIAWALYMPKQDDLSELAWDEVEFVMFTSDMEAFIDSPDEEDIIITWNRDQMFSSAKLMSALEVLTAYKRADRKVKPVPAVFPKDARVNRQFFEDPMASLPTLSPNPPKFTPNGGWLS</sequence>
<organism evidence="2 3">
    <name type="scientific">Phanerochaete carnosa (strain HHB-10118-sp)</name>
    <name type="common">White-rot fungus</name>
    <name type="synonym">Peniophora carnosa</name>
    <dbReference type="NCBI Taxonomy" id="650164"/>
    <lineage>
        <taxon>Eukaryota</taxon>
        <taxon>Fungi</taxon>
        <taxon>Dikarya</taxon>
        <taxon>Basidiomycota</taxon>
        <taxon>Agaricomycotina</taxon>
        <taxon>Agaricomycetes</taxon>
        <taxon>Polyporales</taxon>
        <taxon>Phanerochaetaceae</taxon>
        <taxon>Phanerochaete</taxon>
    </lineage>
</organism>
<feature type="region of interest" description="Disordered" evidence="1">
    <location>
        <begin position="154"/>
        <end position="173"/>
    </location>
</feature>
<reference evidence="2 3" key="1">
    <citation type="journal article" date="2012" name="BMC Genomics">
        <title>Comparative genomics of the white-rot fungi, Phanerochaete carnosa and P. chrysosporium, to elucidate the genetic basis of the distinct wood types they colonize.</title>
        <authorList>
            <person name="Suzuki H."/>
            <person name="MacDonald J."/>
            <person name="Syed K."/>
            <person name="Salamov A."/>
            <person name="Hori C."/>
            <person name="Aerts A."/>
            <person name="Henrissat B."/>
            <person name="Wiebenga A."/>
            <person name="vanKuyk P.A."/>
            <person name="Barry K."/>
            <person name="Lindquist E."/>
            <person name="LaButti K."/>
            <person name="Lapidus A."/>
            <person name="Lucas S."/>
            <person name="Coutinho P."/>
            <person name="Gong Y."/>
            <person name="Samejima M."/>
            <person name="Mahadevan R."/>
            <person name="Abou-Zaid M."/>
            <person name="de Vries R.P."/>
            <person name="Igarashi K."/>
            <person name="Yadav J.S."/>
            <person name="Grigoriev I.V."/>
            <person name="Master E.R."/>
        </authorList>
    </citation>
    <scope>NUCLEOTIDE SEQUENCE [LARGE SCALE GENOMIC DNA]</scope>
    <source>
        <strain evidence="2 3">HHB-10118-sp</strain>
    </source>
</reference>
<name>K5WVB5_PHACS</name>
<proteinExistence type="predicted"/>
<accession>K5WVB5</accession>
<evidence type="ECO:0000313" key="3">
    <source>
        <dbReference type="Proteomes" id="UP000008370"/>
    </source>
</evidence>
<protein>
    <submittedName>
        <fullName evidence="2">Uncharacterized protein</fullName>
    </submittedName>
</protein>
<dbReference type="Proteomes" id="UP000008370">
    <property type="component" value="Unassembled WGS sequence"/>
</dbReference>
<evidence type="ECO:0000256" key="1">
    <source>
        <dbReference type="SAM" id="MobiDB-lite"/>
    </source>
</evidence>
<feature type="region of interest" description="Disordered" evidence="1">
    <location>
        <begin position="1"/>
        <end position="25"/>
    </location>
</feature>
<dbReference type="InParanoid" id="K5WVB5"/>
<dbReference type="RefSeq" id="XP_007396541.1">
    <property type="nucleotide sequence ID" value="XM_007396479.1"/>
</dbReference>
<feature type="compositionally biased region" description="Basic and acidic residues" evidence="1">
    <location>
        <begin position="12"/>
        <end position="23"/>
    </location>
</feature>
<keyword evidence="3" id="KW-1185">Reference proteome</keyword>
<dbReference type="KEGG" id="pco:PHACADRAFT_29584"/>
<dbReference type="HOGENOM" id="CLU_1548148_0_0_1"/>
<dbReference type="EMBL" id="JH930473">
    <property type="protein sequence ID" value="EKM54362.1"/>
    <property type="molecule type" value="Genomic_DNA"/>
</dbReference>